<proteinExistence type="predicted"/>
<keyword evidence="1" id="KW-0863">Zinc-finger</keyword>
<dbReference type="PROSITE" id="PS50119">
    <property type="entry name" value="ZF_BBOX"/>
    <property type="match status" value="2"/>
</dbReference>
<reference evidence="4" key="1">
    <citation type="submission" date="2018-09" db="EMBL/GenBank/DDBJ databases">
        <title>whole genome sequence of T. equiperdum IVM-t1 strain.</title>
        <authorList>
            <person name="Suganuma K."/>
        </authorList>
    </citation>
    <scope>NUCLEOTIDE SEQUENCE [LARGE SCALE GENOMIC DNA]</scope>
    <source>
        <strain evidence="4">IVM-t1</strain>
    </source>
</reference>
<sequence length="582" mass="64120">MLVLFFFACTIIQGILMSTTSFGYRVTGDHAAHTEVSRALFSSNDSSTRQHLCSLCFKYQIKQCIPLHPLEHSDTKPYCFACKKCASQWRNVRGNEGTPILMSCPSCFVSMPTNATTNGVGDGDTIIQADKEVGEADTSSLVPLNDGFTDVERESGICGACEREGANLFCVPCGFPLCEICMVSSHQRGRYTTHKIVPLKSAIHMEPKVCNTHPSQPLNAYCVTCSTVICINCYLEGAHKGHSMESVESAARRTRLEVQEQVEKLRVSAAATQSLSADIEQRLLPLCNKALVFRQEAVKKCFNTLRNALEERECLMMNQVSNDVVHLSNTFSSLNTQCKVANATFQYTIESVRNTLEAMDDSEVTKFGEMMKKSLATVQETSKCMSDCCHSTAQIQSEQLSSRYGSENLISVAQEDEVIRLIRSLSFSSNSSAAPPASRPTVALRGTTSVTHVDVKTPELTLECRKTRRSACIERKEPICPSFTSLERRTVAFREIPTLGAHRHLKAELQGMKDVGFNVLQMGSEGNVPAKTSRRLELSKLELKKWDSTCGSAQVDAVAIGKHSVGEATDDSELLVGRKRSR</sequence>
<gene>
    <name evidence="4" type="ORF">DPX39_100065500</name>
</gene>
<dbReference type="InterPro" id="IPR000315">
    <property type="entry name" value="Znf_B-box"/>
</dbReference>
<accession>A0A3L6KYY8</accession>
<evidence type="ECO:0000256" key="2">
    <source>
        <dbReference type="SAM" id="SignalP"/>
    </source>
</evidence>
<comment type="caution">
    <text evidence="4">The sequence shown here is derived from an EMBL/GenBank/DDBJ whole genome shotgun (WGS) entry which is preliminary data.</text>
</comment>
<evidence type="ECO:0000259" key="3">
    <source>
        <dbReference type="PROSITE" id="PS50119"/>
    </source>
</evidence>
<dbReference type="AlphaFoldDB" id="A0A3L6KYY8"/>
<feature type="chain" id="PRO_5018071141" evidence="2">
    <location>
        <begin position="18"/>
        <end position="582"/>
    </location>
</feature>
<dbReference type="PANTHER" id="PTHR25462">
    <property type="entry name" value="BONUS, ISOFORM C-RELATED"/>
    <property type="match status" value="1"/>
</dbReference>
<dbReference type="GO" id="GO:0008270">
    <property type="term" value="F:zinc ion binding"/>
    <property type="evidence" value="ECO:0007669"/>
    <property type="project" value="UniProtKB-KW"/>
</dbReference>
<dbReference type="Proteomes" id="UP000266743">
    <property type="component" value="Chromosome 10"/>
</dbReference>
<dbReference type="InterPro" id="IPR047153">
    <property type="entry name" value="TRIM45/56/19-like"/>
</dbReference>
<dbReference type="CDD" id="cd19757">
    <property type="entry name" value="Bbox1"/>
    <property type="match status" value="1"/>
</dbReference>
<evidence type="ECO:0000256" key="1">
    <source>
        <dbReference type="PROSITE-ProRule" id="PRU00024"/>
    </source>
</evidence>
<dbReference type="SMART" id="SM00336">
    <property type="entry name" value="BBOX"/>
    <property type="match status" value="2"/>
</dbReference>
<keyword evidence="1" id="KW-0479">Metal-binding</keyword>
<organism evidence="4">
    <name type="scientific">Trypanosoma brucei equiperdum</name>
    <dbReference type="NCBI Taxonomy" id="630700"/>
    <lineage>
        <taxon>Eukaryota</taxon>
        <taxon>Discoba</taxon>
        <taxon>Euglenozoa</taxon>
        <taxon>Kinetoplastea</taxon>
        <taxon>Metakinetoplastina</taxon>
        <taxon>Trypanosomatida</taxon>
        <taxon>Trypanosomatidae</taxon>
        <taxon>Trypanosoma</taxon>
    </lineage>
</organism>
<feature type="domain" description="B box-type" evidence="3">
    <location>
        <begin position="205"/>
        <end position="247"/>
    </location>
</feature>
<protein>
    <submittedName>
        <fullName evidence="4">B-box zinc finger</fullName>
    </submittedName>
</protein>
<keyword evidence="2" id="KW-0732">Signal</keyword>
<dbReference type="Gene3D" id="3.30.160.60">
    <property type="entry name" value="Classic Zinc Finger"/>
    <property type="match status" value="2"/>
</dbReference>
<name>A0A3L6KYY8_9TRYP</name>
<dbReference type="CDD" id="cd19756">
    <property type="entry name" value="Bbox2"/>
    <property type="match status" value="1"/>
</dbReference>
<evidence type="ECO:0000313" key="4">
    <source>
        <dbReference type="EMBL" id="RHW69583.1"/>
    </source>
</evidence>
<dbReference type="Pfam" id="PF00643">
    <property type="entry name" value="zf-B_box"/>
    <property type="match status" value="2"/>
</dbReference>
<dbReference type="PANTHER" id="PTHR25462:SF296">
    <property type="entry name" value="MEIOTIC P26, ISOFORM F"/>
    <property type="match status" value="1"/>
</dbReference>
<feature type="domain" description="B box-type" evidence="3">
    <location>
        <begin position="153"/>
        <end position="199"/>
    </location>
</feature>
<dbReference type="EMBL" id="QSBY01000010">
    <property type="protein sequence ID" value="RHW69583.1"/>
    <property type="molecule type" value="Genomic_DNA"/>
</dbReference>
<dbReference type="SUPFAM" id="SSF57845">
    <property type="entry name" value="B-box zinc-binding domain"/>
    <property type="match status" value="2"/>
</dbReference>
<keyword evidence="1" id="KW-0862">Zinc</keyword>
<feature type="signal peptide" evidence="2">
    <location>
        <begin position="1"/>
        <end position="17"/>
    </location>
</feature>